<dbReference type="CDD" id="cd06848">
    <property type="entry name" value="GCS_H"/>
    <property type="match status" value="1"/>
</dbReference>
<name>A0A9W8EIU1_9FUNG</name>
<gene>
    <name evidence="7" type="primary">GCV3</name>
    <name evidence="7" type="ORF">H4R26_002029</name>
</gene>
<evidence type="ECO:0000259" key="6">
    <source>
        <dbReference type="PROSITE" id="PS50968"/>
    </source>
</evidence>
<dbReference type="NCBIfam" id="TIGR00527">
    <property type="entry name" value="gcvH"/>
    <property type="match status" value="1"/>
</dbReference>
<dbReference type="InterPro" id="IPR003016">
    <property type="entry name" value="2-oxoA_DH_lipoyl-BS"/>
</dbReference>
<evidence type="ECO:0000313" key="7">
    <source>
        <dbReference type="EMBL" id="KAJ2005301.1"/>
    </source>
</evidence>
<dbReference type="Pfam" id="PF01597">
    <property type="entry name" value="GCV_H"/>
    <property type="match status" value="1"/>
</dbReference>
<dbReference type="SUPFAM" id="SSF51230">
    <property type="entry name" value="Single hybrid motif"/>
    <property type="match status" value="1"/>
</dbReference>
<comment type="cofactor">
    <cofactor evidence="5">
        <name>(R)-lipoate</name>
        <dbReference type="ChEBI" id="CHEBI:83088"/>
    </cofactor>
    <text evidence="5">Binds 1 lipoyl cofactor covalently.</text>
</comment>
<dbReference type="Proteomes" id="UP001150907">
    <property type="component" value="Unassembled WGS sequence"/>
</dbReference>
<protein>
    <recommendedName>
        <fullName evidence="5">Glycine cleavage system H protein</fullName>
    </recommendedName>
</protein>
<dbReference type="PANTHER" id="PTHR11715:SF3">
    <property type="entry name" value="GLYCINE CLEAVAGE SYSTEM H PROTEIN-RELATED"/>
    <property type="match status" value="1"/>
</dbReference>
<dbReference type="PROSITE" id="PS00189">
    <property type="entry name" value="LIPOYL"/>
    <property type="match status" value="1"/>
</dbReference>
<dbReference type="InterPro" id="IPR011053">
    <property type="entry name" value="Single_hybrid_motif"/>
</dbReference>
<comment type="subunit">
    <text evidence="5">The glycine cleavage system is composed of four proteins: P, T, L and H.</text>
</comment>
<sequence>MALRVLSKTFLSQRLTGAQRGTIALRFYATKKYTASHEWIEIDNGVGTVGITDYAQNALGDVVYVEVPEVGTQVEFDETVGVVESVKSTSDIYSPLTGEITASNDKVVANTKLINKSAESDGWLFKVKFSSQQEVDALLNESDYKMLIESDH</sequence>
<dbReference type="GO" id="GO:0005960">
    <property type="term" value="C:glycine cleavage complex"/>
    <property type="evidence" value="ECO:0007669"/>
    <property type="project" value="UniProtKB-UniRule"/>
</dbReference>
<dbReference type="NCBIfam" id="NF002270">
    <property type="entry name" value="PRK01202.1"/>
    <property type="match status" value="1"/>
</dbReference>
<evidence type="ECO:0000256" key="3">
    <source>
        <dbReference type="ARBA" id="ARBA00022946"/>
    </source>
</evidence>
<dbReference type="GO" id="GO:0019464">
    <property type="term" value="P:glycine decarboxylation via glycine cleavage system"/>
    <property type="evidence" value="ECO:0007669"/>
    <property type="project" value="UniProtKB-UniRule"/>
</dbReference>
<evidence type="ECO:0000313" key="8">
    <source>
        <dbReference type="Proteomes" id="UP001150907"/>
    </source>
</evidence>
<organism evidence="7 8">
    <name type="scientific">Coemansia thaxteri</name>
    <dbReference type="NCBI Taxonomy" id="2663907"/>
    <lineage>
        <taxon>Eukaryota</taxon>
        <taxon>Fungi</taxon>
        <taxon>Fungi incertae sedis</taxon>
        <taxon>Zoopagomycota</taxon>
        <taxon>Kickxellomycotina</taxon>
        <taxon>Kickxellomycetes</taxon>
        <taxon>Kickxellales</taxon>
        <taxon>Kickxellaceae</taxon>
        <taxon>Coemansia</taxon>
    </lineage>
</organism>
<dbReference type="GO" id="GO:0009249">
    <property type="term" value="P:protein lipoylation"/>
    <property type="evidence" value="ECO:0007669"/>
    <property type="project" value="TreeGrafter"/>
</dbReference>
<dbReference type="InterPro" id="IPR000089">
    <property type="entry name" value="Biotin_lipoyl"/>
</dbReference>
<keyword evidence="2 4" id="KW-0450">Lipoyl</keyword>
<evidence type="ECO:0000256" key="2">
    <source>
        <dbReference type="ARBA" id="ARBA00022823"/>
    </source>
</evidence>
<feature type="modified residue" description="N6-lipoyllysine" evidence="4">
    <location>
        <position position="87"/>
    </location>
</feature>
<dbReference type="PROSITE" id="PS50968">
    <property type="entry name" value="BIOTINYL_LIPOYL"/>
    <property type="match status" value="1"/>
</dbReference>
<dbReference type="InterPro" id="IPR033753">
    <property type="entry name" value="GCV_H/Fam206"/>
</dbReference>
<keyword evidence="5" id="KW-0496">Mitochondrion</keyword>
<evidence type="ECO:0000256" key="4">
    <source>
        <dbReference type="PIRSR" id="PIRSR617453-50"/>
    </source>
</evidence>
<evidence type="ECO:0000256" key="1">
    <source>
        <dbReference type="ARBA" id="ARBA00009249"/>
    </source>
</evidence>
<dbReference type="InterPro" id="IPR002930">
    <property type="entry name" value="GCV_H"/>
</dbReference>
<feature type="domain" description="Lipoyl-binding" evidence="6">
    <location>
        <begin position="46"/>
        <end position="128"/>
    </location>
</feature>
<dbReference type="AlphaFoldDB" id="A0A9W8EIU1"/>
<dbReference type="InterPro" id="IPR017453">
    <property type="entry name" value="GCV_H_sub"/>
</dbReference>
<comment type="caution">
    <text evidence="7">The sequence shown here is derived from an EMBL/GenBank/DDBJ whole genome shotgun (WGS) entry which is preliminary data.</text>
</comment>
<dbReference type="OrthoDB" id="10264154at2759"/>
<comment type="function">
    <text evidence="5">The H protein shuttles the methylamine group of glycine from the P protein to the T protein.</text>
</comment>
<dbReference type="Gene3D" id="2.40.50.100">
    <property type="match status" value="1"/>
</dbReference>
<proteinExistence type="inferred from homology"/>
<accession>A0A9W8EIU1</accession>
<reference evidence="7" key="1">
    <citation type="submission" date="2022-07" db="EMBL/GenBank/DDBJ databases">
        <title>Phylogenomic reconstructions and comparative analyses of Kickxellomycotina fungi.</title>
        <authorList>
            <person name="Reynolds N.K."/>
            <person name="Stajich J.E."/>
            <person name="Barry K."/>
            <person name="Grigoriev I.V."/>
            <person name="Crous P."/>
            <person name="Smith M.E."/>
        </authorList>
    </citation>
    <scope>NUCLEOTIDE SEQUENCE</scope>
    <source>
        <strain evidence="7">IMI 214461</strain>
    </source>
</reference>
<comment type="subcellular location">
    <subcellularLocation>
        <location evidence="5">Mitochondrion</location>
    </subcellularLocation>
</comment>
<dbReference type="EMBL" id="JANBQF010000109">
    <property type="protein sequence ID" value="KAJ2005301.1"/>
    <property type="molecule type" value="Genomic_DNA"/>
</dbReference>
<keyword evidence="8" id="KW-1185">Reference proteome</keyword>
<evidence type="ECO:0000256" key="5">
    <source>
        <dbReference type="RuleBase" id="RU364055"/>
    </source>
</evidence>
<keyword evidence="3 5" id="KW-0809">Transit peptide</keyword>
<dbReference type="GO" id="GO:0005739">
    <property type="term" value="C:mitochondrion"/>
    <property type="evidence" value="ECO:0007669"/>
    <property type="project" value="UniProtKB-SubCell"/>
</dbReference>
<dbReference type="HAMAP" id="MF_00272">
    <property type="entry name" value="GcvH"/>
    <property type="match status" value="1"/>
</dbReference>
<comment type="similarity">
    <text evidence="1 5">Belongs to the GcvH family.</text>
</comment>
<dbReference type="PANTHER" id="PTHR11715">
    <property type="entry name" value="GLYCINE CLEAVAGE SYSTEM H PROTEIN"/>
    <property type="match status" value="1"/>
</dbReference>